<dbReference type="EMBL" id="MCHY01000003">
    <property type="protein sequence ID" value="RKD26506.1"/>
    <property type="molecule type" value="Genomic_DNA"/>
</dbReference>
<proteinExistence type="predicted"/>
<keyword evidence="2" id="KW-1185">Reference proteome</keyword>
<name>A0A419SQ34_9BACL</name>
<evidence type="ECO:0000313" key="1">
    <source>
        <dbReference type="EMBL" id="RKD26506.1"/>
    </source>
</evidence>
<gene>
    <name evidence="1" type="ORF">BEP19_16855</name>
</gene>
<dbReference type="AlphaFoldDB" id="A0A419SQ34"/>
<accession>A0A419SQ34</accession>
<sequence length="94" mass="10586">MNVFSENYTIGLIKEVGEEDVLLTVNGEDVVVPLSEKNREVVFELVEEGTFLVPYDQKNKEILMAIDEAVVYETFPEMDSEALEGATDDLPNEE</sequence>
<reference evidence="1 2" key="1">
    <citation type="submission" date="2016-08" db="EMBL/GenBank/DDBJ databases">
        <title>Novel Firmicute Genomes.</title>
        <authorList>
            <person name="Poppleton D.I."/>
            <person name="Gribaldo S."/>
        </authorList>
    </citation>
    <scope>NUCLEOTIDE SEQUENCE [LARGE SCALE GENOMIC DNA]</scope>
    <source>
        <strain evidence="1 2">RAOx-1</strain>
    </source>
</reference>
<protein>
    <submittedName>
        <fullName evidence="1">Uncharacterized protein</fullName>
    </submittedName>
</protein>
<evidence type="ECO:0000313" key="2">
    <source>
        <dbReference type="Proteomes" id="UP000284219"/>
    </source>
</evidence>
<comment type="caution">
    <text evidence="1">The sequence shown here is derived from an EMBL/GenBank/DDBJ whole genome shotgun (WGS) entry which is preliminary data.</text>
</comment>
<organism evidence="1 2">
    <name type="scientific">Ammoniphilus oxalaticus</name>
    <dbReference type="NCBI Taxonomy" id="66863"/>
    <lineage>
        <taxon>Bacteria</taxon>
        <taxon>Bacillati</taxon>
        <taxon>Bacillota</taxon>
        <taxon>Bacilli</taxon>
        <taxon>Bacillales</taxon>
        <taxon>Paenibacillaceae</taxon>
        <taxon>Aneurinibacillus group</taxon>
        <taxon>Ammoniphilus</taxon>
    </lineage>
</organism>
<dbReference type="OrthoDB" id="2428193at2"/>
<dbReference type="RefSeq" id="WP_120188159.1">
    <property type="nucleotide sequence ID" value="NZ_MCHY01000003.1"/>
</dbReference>
<dbReference type="Proteomes" id="UP000284219">
    <property type="component" value="Unassembled WGS sequence"/>
</dbReference>